<gene>
    <name evidence="2" type="ORF">EV650_0834</name>
</gene>
<dbReference type="GO" id="GO:0003676">
    <property type="term" value="F:nucleic acid binding"/>
    <property type="evidence" value="ECO:0007669"/>
    <property type="project" value="InterPro"/>
</dbReference>
<accession>A0A4R7ZVB4</accession>
<evidence type="ECO:0000313" key="3">
    <source>
        <dbReference type="Proteomes" id="UP000295447"/>
    </source>
</evidence>
<dbReference type="AlphaFoldDB" id="A0A4R7ZVB4"/>
<dbReference type="Pfam" id="PF00313">
    <property type="entry name" value="CSD"/>
    <property type="match status" value="1"/>
</dbReference>
<name>A0A4R7ZVB4_9ACTN</name>
<comment type="caution">
    <text evidence="2">The sequence shown here is derived from an EMBL/GenBank/DDBJ whole genome shotgun (WGS) entry which is preliminary data.</text>
</comment>
<feature type="domain" description="CSD" evidence="1">
    <location>
        <begin position="31"/>
        <end position="101"/>
    </location>
</feature>
<dbReference type="Gene3D" id="2.40.50.140">
    <property type="entry name" value="Nucleic acid-binding proteins"/>
    <property type="match status" value="1"/>
</dbReference>
<dbReference type="EMBL" id="SODF01000001">
    <property type="protein sequence ID" value="TDW22003.1"/>
    <property type="molecule type" value="Genomic_DNA"/>
</dbReference>
<dbReference type="InterPro" id="IPR002059">
    <property type="entry name" value="CSP_DNA-bd"/>
</dbReference>
<dbReference type="Proteomes" id="UP000295447">
    <property type="component" value="Unassembled WGS sequence"/>
</dbReference>
<keyword evidence="3" id="KW-1185">Reference proteome</keyword>
<protein>
    <submittedName>
        <fullName evidence="2">Cold shock CspA family protein</fullName>
    </submittedName>
</protein>
<evidence type="ECO:0000313" key="2">
    <source>
        <dbReference type="EMBL" id="TDW22003.1"/>
    </source>
</evidence>
<sequence>MTIHTLEGISGSRASGEFDCRSAARSRCLHHVSRHREVFNPEKGWGAIASPELPDGFDAWVHFSVIEAEGFRSLEQGDDVEFDYEAVRQDSFRYRATRARKV</sequence>
<dbReference type="SUPFAM" id="SSF50249">
    <property type="entry name" value="Nucleic acid-binding proteins"/>
    <property type="match status" value="1"/>
</dbReference>
<reference evidence="2 3" key="1">
    <citation type="submission" date="2019-03" db="EMBL/GenBank/DDBJ databases">
        <title>Genomic Encyclopedia of Type Strains, Phase III (KMG-III): the genomes of soil and plant-associated and newly described type strains.</title>
        <authorList>
            <person name="Whitman W."/>
        </authorList>
    </citation>
    <scope>NUCLEOTIDE SEQUENCE [LARGE SCALE GENOMIC DNA]</scope>
    <source>
        <strain evidence="2 3">VKM Ac-2570</strain>
    </source>
</reference>
<organism evidence="2 3">
    <name type="scientific">Kribbella kalugense</name>
    <dbReference type="NCBI Taxonomy" id="2512221"/>
    <lineage>
        <taxon>Bacteria</taxon>
        <taxon>Bacillati</taxon>
        <taxon>Actinomycetota</taxon>
        <taxon>Actinomycetes</taxon>
        <taxon>Propionibacteriales</taxon>
        <taxon>Kribbellaceae</taxon>
        <taxon>Kribbella</taxon>
    </lineage>
</organism>
<dbReference type="OrthoDB" id="5195005at2"/>
<dbReference type="InterPro" id="IPR012340">
    <property type="entry name" value="NA-bd_OB-fold"/>
</dbReference>
<dbReference type="PROSITE" id="PS51857">
    <property type="entry name" value="CSD_2"/>
    <property type="match status" value="1"/>
</dbReference>
<evidence type="ECO:0000259" key="1">
    <source>
        <dbReference type="PROSITE" id="PS51857"/>
    </source>
</evidence>
<proteinExistence type="predicted"/>